<protein>
    <submittedName>
        <fullName evidence="2">ATP-dependent Clp protease protease subunit protein</fullName>
        <ecNumber evidence="2">3.4.21.92</ecNumber>
    </submittedName>
</protein>
<feature type="domain" description="Reverse transcriptase" evidence="1">
    <location>
        <begin position="1"/>
        <end position="208"/>
    </location>
</feature>
<dbReference type="eggNOG" id="COG3344">
    <property type="taxonomic scope" value="Bacteria"/>
</dbReference>
<keyword evidence="2" id="KW-0645">Protease</keyword>
<dbReference type="PROSITE" id="PS50878">
    <property type="entry name" value="RT_POL"/>
    <property type="match status" value="1"/>
</dbReference>
<comment type="caution">
    <text evidence="2">The sequence shown here is derived from an EMBL/GenBank/DDBJ whole genome shotgun (WGS) entry which is preliminary data.</text>
</comment>
<dbReference type="EMBL" id="AFNU02000002">
    <property type="protein sequence ID" value="ERJ13303.1"/>
    <property type="molecule type" value="Genomic_DNA"/>
</dbReference>
<keyword evidence="3" id="KW-1185">Reference proteome</keyword>
<name>U2EE89_9MOLU</name>
<dbReference type="InParanoid" id="U2EE89"/>
<accession>U2EE89</accession>
<dbReference type="Proteomes" id="UP000005707">
    <property type="component" value="Unassembled WGS sequence"/>
</dbReference>
<proteinExistence type="predicted"/>
<dbReference type="CDD" id="cd01651">
    <property type="entry name" value="RT_G2_intron"/>
    <property type="match status" value="1"/>
</dbReference>
<keyword evidence="2" id="KW-0378">Hydrolase</keyword>
<sequence>MTEILNVIYEPMFLTTSYGFRKDLNCHKAVKALRNTIQTKRVNYVVDADIKSFFDNVEHDWILEFVKHRIADKQFISLINKFLKTGVMEQGKFHTTPFGQPQGGLISPVLSNIYLHFVLDLWFEKVVKKYSRGEAYIVRYADDFVCCFQYKDDAMRFYDNLISRLNKFNLEIAEEKTKIIEFGRYAETNRKAKGMRRPETFNFLGFTFYCSKSVNGKFRVKLKTYLKKLTVKVKRIKKWIKENMHMNLKDLIKRINLRLGGHYRYYGITDNFKSITTFYYETLKGLFKALNRRSQKRSFTWDMSQTFN</sequence>
<dbReference type="SUPFAM" id="SSF56672">
    <property type="entry name" value="DNA/RNA polymerases"/>
    <property type="match status" value="1"/>
</dbReference>
<organism evidence="2 3">
    <name type="scientific">Haloplasma contractile SSD-17B</name>
    <dbReference type="NCBI Taxonomy" id="1033810"/>
    <lineage>
        <taxon>Bacteria</taxon>
        <taxon>Bacillati</taxon>
        <taxon>Mycoplasmatota</taxon>
        <taxon>Mollicutes</taxon>
        <taxon>Haloplasmatales</taxon>
        <taxon>Haloplasmataceae</taxon>
        <taxon>Haloplasma</taxon>
    </lineage>
</organism>
<dbReference type="GO" id="GO:0004252">
    <property type="term" value="F:serine-type endopeptidase activity"/>
    <property type="evidence" value="ECO:0007669"/>
    <property type="project" value="UniProtKB-EC"/>
</dbReference>
<dbReference type="PANTHER" id="PTHR34047:SF8">
    <property type="entry name" value="PROTEIN YKFC"/>
    <property type="match status" value="1"/>
</dbReference>
<evidence type="ECO:0000313" key="3">
    <source>
        <dbReference type="Proteomes" id="UP000005707"/>
    </source>
</evidence>
<dbReference type="InterPro" id="IPR051083">
    <property type="entry name" value="GrpII_Intron_Splice-Mob/Def"/>
</dbReference>
<reference evidence="2 3" key="1">
    <citation type="journal article" date="2011" name="J. Bacteriol.">
        <title>Genome sequence of Haloplasma contractile, an unusual contractile bacterium from a deep-sea anoxic brine lake.</title>
        <authorList>
            <person name="Antunes A."/>
            <person name="Alam I."/>
            <person name="El Dorry H."/>
            <person name="Siam R."/>
            <person name="Robertson A."/>
            <person name="Bajic V.B."/>
            <person name="Stingl U."/>
        </authorList>
    </citation>
    <scope>NUCLEOTIDE SEQUENCE [LARGE SCALE GENOMIC DNA]</scope>
    <source>
        <strain evidence="2 3">SSD-17B</strain>
    </source>
</reference>
<dbReference type="InterPro" id="IPR043502">
    <property type="entry name" value="DNA/RNA_pol_sf"/>
</dbReference>
<evidence type="ECO:0000259" key="1">
    <source>
        <dbReference type="PROSITE" id="PS50878"/>
    </source>
</evidence>
<dbReference type="EC" id="3.4.21.92" evidence="2"/>
<dbReference type="AlphaFoldDB" id="U2EE89"/>
<dbReference type="STRING" id="1033810.HLPCO_000932"/>
<gene>
    <name evidence="2" type="ORF">HLPCO_000932</name>
</gene>
<dbReference type="Pfam" id="PF00078">
    <property type="entry name" value="RVT_1"/>
    <property type="match status" value="1"/>
</dbReference>
<evidence type="ECO:0000313" key="2">
    <source>
        <dbReference type="EMBL" id="ERJ13303.1"/>
    </source>
</evidence>
<reference evidence="2 3" key="2">
    <citation type="journal article" date="2013" name="PLoS ONE">
        <title>INDIGO - INtegrated Data Warehouse of MIcrobial GenOmes with Examples from the Red Sea Extremophiles.</title>
        <authorList>
            <person name="Alam I."/>
            <person name="Antunes A."/>
            <person name="Kamau A.A."/>
            <person name="Ba Alawi W."/>
            <person name="Kalkatawi M."/>
            <person name="Stingl U."/>
            <person name="Bajic V.B."/>
        </authorList>
    </citation>
    <scope>NUCLEOTIDE SEQUENCE [LARGE SCALE GENOMIC DNA]</scope>
    <source>
        <strain evidence="2 3">SSD-17B</strain>
    </source>
</reference>
<dbReference type="GO" id="GO:0006508">
    <property type="term" value="P:proteolysis"/>
    <property type="evidence" value="ECO:0007669"/>
    <property type="project" value="UniProtKB-KW"/>
</dbReference>
<dbReference type="InterPro" id="IPR000477">
    <property type="entry name" value="RT_dom"/>
</dbReference>
<dbReference type="PANTHER" id="PTHR34047">
    <property type="entry name" value="NUCLEAR INTRON MATURASE 1, MITOCHONDRIAL-RELATED"/>
    <property type="match status" value="1"/>
</dbReference>